<reference evidence="4" key="1">
    <citation type="submission" date="2017-02" db="UniProtKB">
        <authorList>
            <consortium name="WormBaseParasite"/>
        </authorList>
    </citation>
    <scope>IDENTIFICATION</scope>
</reference>
<proteinExistence type="predicted"/>
<evidence type="ECO:0000313" key="4">
    <source>
        <dbReference type="WBParaSite" id="TASK_0000130101-mRNA-1"/>
    </source>
</evidence>
<dbReference type="EMBL" id="UYRS01000305">
    <property type="protein sequence ID" value="VDK22830.1"/>
    <property type="molecule type" value="Genomic_DNA"/>
</dbReference>
<dbReference type="Proteomes" id="UP000282613">
    <property type="component" value="Unassembled WGS sequence"/>
</dbReference>
<evidence type="ECO:0000256" key="1">
    <source>
        <dbReference type="SAM" id="SignalP"/>
    </source>
</evidence>
<dbReference type="AlphaFoldDB" id="A0A0R3VV98"/>
<gene>
    <name evidence="2" type="ORF">TASK_LOCUS1302</name>
</gene>
<dbReference type="WBParaSite" id="TASK_0000130101-mRNA-1">
    <property type="protein sequence ID" value="TASK_0000130101-mRNA-1"/>
    <property type="gene ID" value="TASK_0000130101"/>
</dbReference>
<evidence type="ECO:0000313" key="2">
    <source>
        <dbReference type="EMBL" id="VDK22830.1"/>
    </source>
</evidence>
<feature type="signal peptide" evidence="1">
    <location>
        <begin position="1"/>
        <end position="21"/>
    </location>
</feature>
<protein>
    <submittedName>
        <fullName evidence="4">Secreted protein</fullName>
    </submittedName>
</protein>
<keyword evidence="1" id="KW-0732">Signal</keyword>
<evidence type="ECO:0000313" key="3">
    <source>
        <dbReference type="Proteomes" id="UP000282613"/>
    </source>
</evidence>
<keyword evidence="3" id="KW-1185">Reference proteome</keyword>
<name>A0A0R3VV98_TAEAS</name>
<reference evidence="2 3" key="2">
    <citation type="submission" date="2018-11" db="EMBL/GenBank/DDBJ databases">
        <authorList>
            <consortium name="Pathogen Informatics"/>
        </authorList>
    </citation>
    <scope>NUCLEOTIDE SEQUENCE [LARGE SCALE GENOMIC DNA]</scope>
</reference>
<organism evidence="4">
    <name type="scientific">Taenia asiatica</name>
    <name type="common">Asian tapeworm</name>
    <dbReference type="NCBI Taxonomy" id="60517"/>
    <lineage>
        <taxon>Eukaryota</taxon>
        <taxon>Metazoa</taxon>
        <taxon>Spiralia</taxon>
        <taxon>Lophotrochozoa</taxon>
        <taxon>Platyhelminthes</taxon>
        <taxon>Cestoda</taxon>
        <taxon>Eucestoda</taxon>
        <taxon>Cyclophyllidea</taxon>
        <taxon>Taeniidae</taxon>
        <taxon>Taenia</taxon>
    </lineage>
</organism>
<sequence length="162" mass="18022">MTVGAMALGLELSLEVEVMLAAVVVAQLSECCGTFYSSSRPHHCFPINFVVLPPLRSIVSTTLHSTPCASPPHHSLPTSPLFVQHLSHPSSTSYIHFTHSSEVRQCQCQRQRQCQRSSSHHNHINALQPRPALPLQSPTLHLVATCRQLDDHSRFLHQLLQL</sequence>
<feature type="chain" id="PRO_5043132406" evidence="1">
    <location>
        <begin position="22"/>
        <end position="162"/>
    </location>
</feature>
<accession>A0A0R3VV98</accession>